<feature type="region of interest" description="Disordered" evidence="4">
    <location>
        <begin position="420"/>
        <end position="440"/>
    </location>
</feature>
<dbReference type="Gene3D" id="3.40.395.10">
    <property type="entry name" value="Adenoviral Proteinase, Chain A"/>
    <property type="match status" value="1"/>
</dbReference>
<gene>
    <name evidence="6" type="ORF">ABH992_005420</name>
</gene>
<sequence>MDPYNFDPSNPTAWSHVQHAVLEEDQGGHAGQEGFEQHLAEARPPDPGPVSSGARSSRNHHPHLSADHRDIIDKAIAQYAAQKNPQRTTVKRYTQALRRLGNDLGAHRKTIDLGDHESLVRYVKTYFPNDEDMKKGLGVLRAYHDPSYVTSGGRPRTIPSAEDAPLSERLNASGMTSGSAARHDRSLRRFSNALNLAGYSISGLDHAARIEFAQKLFPNDELLLFALGKVRDAENVSGPRASRKPRGHAVPSPTLHLYPDDARIIDGLEKAELSMLKPEEKSRKKVVQNLARNQRRLGAWLQREGRGSIVSRLTGTSEQQKSLNDDHTDFKKSSRNADMGFDRLRNYLLLVEANAALGVCPEQAGGEPRRGESNSTWSPHLPYDFEWPTPEAVTDGSSAIYRGLDSFVDLPYTPQEVRDDAQSAPVSGAAAKPPLFTGPPDAPAQSSDIYRGLNSFVDLPYTPQQMRDDAQSAPVSGAAAKPPLFTGPPDAPAQSSDIYRGLNSFVDLPYTPQQMRDDAQSAPVSGAAAKPLLFTGPPDAPAQSSDIYRGLNSFVDLPYTPQQMRDDAQSAPVSGAAAKPPLFTGPPDAPAQSSDIYRGLNSFVDLPYTPQQMRDDAQSAPVGAAAARPPLFNGPSDAPAQSPDIFRGLQSFVDLPYTPQQMRDDAQSTPVSGAAARPPVFAGPSDAPAHSSDIYRGLNSFVDLPYTPQQMQDDAQSAPVLSPAGKPAFFVGRSGVLEELEDIGSRVDEDCQDGSQPVPDFLLDVLDNIGVLPTPFSGPTQVSINGETNSITLGPRGRRGAQFIHHPRPTSMPGAQIDPSATVASSGHRSGPVLGPTQWLGDQHIQRDYELLAEELQQNNPDLAARTRFVDPLIAQMLRSPSKEVGERALGWVRHDTADFLFLPVSDASNTDRHQRGSHWSLLLVDRRDRGRPVAYHYDSTQGYNDRPAAELAGRLDANLQQAPIRQQQNSYDCGVFVLDGTRELVRRLAARRPDLNLNNLVISRQALRDRLGAGVSFN</sequence>
<keyword evidence="1" id="KW-0645">Protease</keyword>
<comment type="caution">
    <text evidence="6">The sequence shown here is derived from an EMBL/GenBank/DDBJ whole genome shotgun (WGS) entry which is preliminary data.</text>
</comment>
<dbReference type="SUPFAM" id="SSF54001">
    <property type="entry name" value="Cysteine proteinases"/>
    <property type="match status" value="1"/>
</dbReference>
<evidence type="ECO:0000313" key="7">
    <source>
        <dbReference type="Proteomes" id="UP001565474"/>
    </source>
</evidence>
<evidence type="ECO:0000256" key="3">
    <source>
        <dbReference type="ARBA" id="ARBA00022807"/>
    </source>
</evidence>
<accession>A0ABV4GMV7</accession>
<keyword evidence="3" id="KW-0788">Thiol protease</keyword>
<dbReference type="PANTHER" id="PTHR46468:SF1">
    <property type="entry name" value="SENTRIN-SPECIFIC PROTEASE 8"/>
    <property type="match status" value="1"/>
</dbReference>
<protein>
    <recommendedName>
        <fullName evidence="5">Ubiquitin-like protease family profile domain-containing protein</fullName>
    </recommendedName>
</protein>
<keyword evidence="2" id="KW-0378">Hydrolase</keyword>
<name>A0ABV4GMV7_9BRAD</name>
<dbReference type="PROSITE" id="PS50600">
    <property type="entry name" value="ULP_PROTEASE"/>
    <property type="match status" value="1"/>
</dbReference>
<feature type="domain" description="Ubiquitin-like protease family profile" evidence="5">
    <location>
        <begin position="824"/>
        <end position="985"/>
    </location>
</feature>
<evidence type="ECO:0000313" key="6">
    <source>
        <dbReference type="EMBL" id="MEY9473021.1"/>
    </source>
</evidence>
<dbReference type="InterPro" id="IPR003653">
    <property type="entry name" value="Peptidase_C48_C"/>
</dbReference>
<dbReference type="EMBL" id="JBGBZN010000002">
    <property type="protein sequence ID" value="MEY9473021.1"/>
    <property type="molecule type" value="Genomic_DNA"/>
</dbReference>
<dbReference type="InterPro" id="IPR038765">
    <property type="entry name" value="Papain-like_cys_pep_sf"/>
</dbReference>
<dbReference type="PANTHER" id="PTHR46468">
    <property type="entry name" value="SENTRIN-SPECIFIC PROTEASE 8"/>
    <property type="match status" value="1"/>
</dbReference>
<feature type="region of interest" description="Disordered" evidence="4">
    <location>
        <begin position="40"/>
        <end position="64"/>
    </location>
</feature>
<dbReference type="InterPro" id="IPR044613">
    <property type="entry name" value="Nep1/2-like"/>
</dbReference>
<evidence type="ECO:0000256" key="4">
    <source>
        <dbReference type="SAM" id="MobiDB-lite"/>
    </source>
</evidence>
<reference evidence="6 7" key="1">
    <citation type="submission" date="2024-07" db="EMBL/GenBank/DDBJ databases">
        <title>Genomic Encyclopedia of Type Strains, Phase V (KMG-V): Genome sequencing to study the core and pangenomes of soil and plant-associated prokaryotes.</title>
        <authorList>
            <person name="Whitman W."/>
        </authorList>
    </citation>
    <scope>NUCLEOTIDE SEQUENCE [LARGE SCALE GENOMIC DNA]</scope>
    <source>
        <strain evidence="6 7">USDA 222</strain>
    </source>
</reference>
<feature type="region of interest" description="Disordered" evidence="4">
    <location>
        <begin position="234"/>
        <end position="254"/>
    </location>
</feature>
<evidence type="ECO:0000256" key="1">
    <source>
        <dbReference type="ARBA" id="ARBA00022670"/>
    </source>
</evidence>
<keyword evidence="7" id="KW-1185">Reference proteome</keyword>
<dbReference type="Pfam" id="PF02902">
    <property type="entry name" value="Peptidase_C48"/>
    <property type="match status" value="1"/>
</dbReference>
<proteinExistence type="predicted"/>
<organism evidence="6 7">
    <name type="scientific">Bradyrhizobium yuanmingense</name>
    <dbReference type="NCBI Taxonomy" id="108015"/>
    <lineage>
        <taxon>Bacteria</taxon>
        <taxon>Pseudomonadati</taxon>
        <taxon>Pseudomonadota</taxon>
        <taxon>Alphaproteobacteria</taxon>
        <taxon>Hyphomicrobiales</taxon>
        <taxon>Nitrobacteraceae</taxon>
        <taxon>Bradyrhizobium</taxon>
    </lineage>
</organism>
<evidence type="ECO:0000256" key="2">
    <source>
        <dbReference type="ARBA" id="ARBA00022801"/>
    </source>
</evidence>
<evidence type="ECO:0000259" key="5">
    <source>
        <dbReference type="PROSITE" id="PS50600"/>
    </source>
</evidence>
<dbReference type="Proteomes" id="UP001565474">
    <property type="component" value="Unassembled WGS sequence"/>
</dbReference>
<dbReference type="RefSeq" id="WP_370058179.1">
    <property type="nucleotide sequence ID" value="NZ_JBGBYD010000002.1"/>
</dbReference>